<dbReference type="InterPro" id="IPR000997">
    <property type="entry name" value="Cholinesterase"/>
</dbReference>
<dbReference type="PRINTS" id="PR00878">
    <property type="entry name" value="CHOLNESTRASE"/>
</dbReference>
<dbReference type="SUPFAM" id="SSF53474">
    <property type="entry name" value="alpha/beta-Hydrolases"/>
    <property type="match status" value="1"/>
</dbReference>
<evidence type="ECO:0000313" key="8">
    <source>
        <dbReference type="Proteomes" id="UP000887575"/>
    </source>
</evidence>
<dbReference type="EC" id="3.1.1.-" evidence="6"/>
<dbReference type="Proteomes" id="UP000887575">
    <property type="component" value="Unassembled WGS sequence"/>
</dbReference>
<evidence type="ECO:0000256" key="4">
    <source>
        <dbReference type="ARBA" id="ARBA00023157"/>
    </source>
</evidence>
<name>A0AAF3F476_9BILA</name>
<keyword evidence="3 6" id="KW-0378">Hydrolase</keyword>
<dbReference type="InterPro" id="IPR019826">
    <property type="entry name" value="Carboxylesterase_B_AS"/>
</dbReference>
<dbReference type="GO" id="GO:0003990">
    <property type="term" value="F:acetylcholinesterase activity"/>
    <property type="evidence" value="ECO:0007669"/>
    <property type="project" value="TreeGrafter"/>
</dbReference>
<feature type="active site" description="Charge relay system" evidence="5">
    <location>
        <position position="349"/>
    </location>
</feature>
<evidence type="ECO:0000256" key="6">
    <source>
        <dbReference type="RuleBase" id="RU361235"/>
    </source>
</evidence>
<feature type="active site" description="Acyl-ester intermediate" evidence="5">
    <location>
        <position position="224"/>
    </location>
</feature>
<evidence type="ECO:0000256" key="2">
    <source>
        <dbReference type="ARBA" id="ARBA00022487"/>
    </source>
</evidence>
<dbReference type="PANTHER" id="PTHR43918">
    <property type="entry name" value="ACETYLCHOLINESTERASE"/>
    <property type="match status" value="1"/>
</dbReference>
<feature type="active site" description="Charge relay system" evidence="5">
    <location>
        <position position="484"/>
    </location>
</feature>
<dbReference type="InterPro" id="IPR050654">
    <property type="entry name" value="AChE-related_enzymes"/>
</dbReference>
<evidence type="ECO:0000256" key="1">
    <source>
        <dbReference type="ARBA" id="ARBA00005964"/>
    </source>
</evidence>
<evidence type="ECO:0000313" key="9">
    <source>
        <dbReference type="WBParaSite" id="MBELARI_LOCUS21174"/>
    </source>
</evidence>
<dbReference type="GO" id="GO:0005886">
    <property type="term" value="C:plasma membrane"/>
    <property type="evidence" value="ECO:0007669"/>
    <property type="project" value="TreeGrafter"/>
</dbReference>
<proteinExistence type="inferred from homology"/>
<feature type="domain" description="Carboxylesterase type B" evidence="7">
    <location>
        <begin position="27"/>
        <end position="547"/>
    </location>
</feature>
<evidence type="ECO:0000256" key="5">
    <source>
        <dbReference type="PIRSR" id="PIRSR600997-1"/>
    </source>
</evidence>
<dbReference type="GO" id="GO:0006581">
    <property type="term" value="P:acetylcholine catabolic process"/>
    <property type="evidence" value="ECO:0007669"/>
    <property type="project" value="TreeGrafter"/>
</dbReference>
<protein>
    <recommendedName>
        <fullName evidence="6">Carboxylic ester hydrolase</fullName>
        <ecNumber evidence="6">3.1.1.-</ecNumber>
    </recommendedName>
</protein>
<evidence type="ECO:0000256" key="3">
    <source>
        <dbReference type="ARBA" id="ARBA00022801"/>
    </source>
</evidence>
<organism evidence="8 9">
    <name type="scientific">Mesorhabditis belari</name>
    <dbReference type="NCBI Taxonomy" id="2138241"/>
    <lineage>
        <taxon>Eukaryota</taxon>
        <taxon>Metazoa</taxon>
        <taxon>Ecdysozoa</taxon>
        <taxon>Nematoda</taxon>
        <taxon>Chromadorea</taxon>
        <taxon>Rhabditida</taxon>
        <taxon>Rhabditina</taxon>
        <taxon>Rhabditomorpha</taxon>
        <taxon>Rhabditoidea</taxon>
        <taxon>Rhabditidae</taxon>
        <taxon>Mesorhabditinae</taxon>
        <taxon>Mesorhabditis</taxon>
    </lineage>
</organism>
<keyword evidence="8" id="KW-1185">Reference proteome</keyword>
<dbReference type="AlphaFoldDB" id="A0AAF3F476"/>
<sequence length="584" mass="65795">MIGDLFFPKLIILLKENISEDQTCEVPVVSTGIGDFCGVRQTIAGHSVNAYLGVPFAQPPIGKLRLQPPKQIDHHLGFLSTDHYAPTCYHTLWESYDGFVGEQAWNPPDRHVSEDCLKLNIWVPGNLKSSEKLPVMVWIFGGGFISGSPSLDFYNGSVLAALQEVIVVNINYRVGALGFTSFGPKSSISGNFGLLDQQAALRWIHEKIGDFGGDPNKVTLFGESAGSASVTSHLFAPDSHPFFQRVAASSGTMIHHWATNPDVTDSSAKLAKLLGCHGNEEAILECLQGVEVAEFQQAADSLATGVPIQFTFTPISDDPLFFKGNVHDRFESGDFKRDFSGIFGLVEDEGSYFLPYYLGEERYGFVFDPKFDTNSEENSAKLNWTQFENSINVLGGYFGEDAAILQQVQQLYLNTYQIDRNSLTSPSPFLRDSIARLYSDQFFNCDFTHFIEHISKFITGNIYFYHFRERSTSNPWPKWMGVMHGYEIEYYFGVPVRSPDTYESVSRESEKRFSENLMQMWADFARNGSPSPNWRPHSESQKRLVLDKKLNDGIFEHIADPHHDTCIPLLNYRRRPITKSKIEL</sequence>
<dbReference type="WBParaSite" id="MBELARI_LOCUS21174">
    <property type="protein sequence ID" value="MBELARI_LOCUS21174"/>
    <property type="gene ID" value="MBELARI_LOCUS21174"/>
</dbReference>
<evidence type="ECO:0000259" key="7">
    <source>
        <dbReference type="Pfam" id="PF00135"/>
    </source>
</evidence>
<reference evidence="9" key="1">
    <citation type="submission" date="2024-02" db="UniProtKB">
        <authorList>
            <consortium name="WormBaseParasite"/>
        </authorList>
    </citation>
    <scope>IDENTIFICATION</scope>
</reference>
<keyword evidence="2" id="KW-0719">Serine esterase</keyword>
<dbReference type="Gene3D" id="3.40.50.1820">
    <property type="entry name" value="alpha/beta hydrolase"/>
    <property type="match status" value="1"/>
</dbReference>
<dbReference type="InterPro" id="IPR029058">
    <property type="entry name" value="AB_hydrolase_fold"/>
</dbReference>
<dbReference type="Pfam" id="PF00135">
    <property type="entry name" value="COesterase"/>
    <property type="match status" value="1"/>
</dbReference>
<accession>A0AAF3F476</accession>
<keyword evidence="4" id="KW-1015">Disulfide bond</keyword>
<dbReference type="InterPro" id="IPR002018">
    <property type="entry name" value="CarbesteraseB"/>
</dbReference>
<dbReference type="GO" id="GO:0019695">
    <property type="term" value="P:choline metabolic process"/>
    <property type="evidence" value="ECO:0007669"/>
    <property type="project" value="TreeGrafter"/>
</dbReference>
<dbReference type="PANTHER" id="PTHR43918:SF15">
    <property type="entry name" value="CARBOXYLIC ESTER HYDROLASE"/>
    <property type="match status" value="1"/>
</dbReference>
<dbReference type="GO" id="GO:0005615">
    <property type="term" value="C:extracellular space"/>
    <property type="evidence" value="ECO:0007669"/>
    <property type="project" value="TreeGrafter"/>
</dbReference>
<comment type="similarity">
    <text evidence="1 6">Belongs to the type-B carboxylesterase/lipase family.</text>
</comment>
<dbReference type="PROSITE" id="PS00122">
    <property type="entry name" value="CARBOXYLESTERASE_B_1"/>
    <property type="match status" value="1"/>
</dbReference>